<organism evidence="2 3">
    <name type="scientific">Candidatus Woesebacteria bacterium GW2011_GWB1_38_5b</name>
    <dbReference type="NCBI Taxonomy" id="1618569"/>
    <lineage>
        <taxon>Bacteria</taxon>
        <taxon>Candidatus Woeseibacteriota</taxon>
    </lineage>
</organism>
<dbReference type="PROSITE" id="PS51736">
    <property type="entry name" value="RECOMBINASES_3"/>
    <property type="match status" value="1"/>
</dbReference>
<gene>
    <name evidence="2" type="ORF">US96_C0055G0001</name>
</gene>
<dbReference type="Proteomes" id="UP000034181">
    <property type="component" value="Unassembled WGS sequence"/>
</dbReference>
<feature type="non-terminal residue" evidence="2">
    <location>
        <position position="220"/>
    </location>
</feature>
<evidence type="ECO:0000259" key="1">
    <source>
        <dbReference type="PROSITE" id="PS51736"/>
    </source>
</evidence>
<name>A0A0G0K4J1_9BACT</name>
<comment type="caution">
    <text evidence="2">The sequence shown here is derived from an EMBL/GenBank/DDBJ whole genome shotgun (WGS) entry which is preliminary data.</text>
</comment>
<protein>
    <submittedName>
        <fullName evidence="2">Resolvase domain-containing protein</fullName>
    </submittedName>
</protein>
<sequence length="220" mass="25587">MSYLTQELVKQLKEIKFIVYLRKSSEDNEDRQIRSIPGQRMDIDEQLVNKYGIKVIKPYLEESQTAFKEGRPQFNEVLQMTENNQAQGVIVWHPNRLARNYGDGGRFVQAMSNSKIKVVLSCAGIFENNPRDKEYLMTEFTRATRDSDDKSEAVKRGNRVKFTEKKQWIGPAKPGWLNFPNPVTREKEILEDPDRFPLLRRGIQLVLSGTFTPMQALYKL</sequence>
<feature type="domain" description="Resolvase/invertase-type recombinase catalytic" evidence="1">
    <location>
        <begin position="16"/>
        <end position="168"/>
    </location>
</feature>
<accession>A0A0G0K4J1</accession>
<dbReference type="InterPro" id="IPR050639">
    <property type="entry name" value="SSR_resolvase"/>
</dbReference>
<dbReference type="CDD" id="cd00338">
    <property type="entry name" value="Ser_Recombinase"/>
    <property type="match status" value="1"/>
</dbReference>
<dbReference type="AlphaFoldDB" id="A0A0G0K4J1"/>
<proteinExistence type="predicted"/>
<dbReference type="PANTHER" id="PTHR30461">
    <property type="entry name" value="DNA-INVERTASE FROM LAMBDOID PROPHAGE"/>
    <property type="match status" value="1"/>
</dbReference>
<dbReference type="GO" id="GO:0003677">
    <property type="term" value="F:DNA binding"/>
    <property type="evidence" value="ECO:0007669"/>
    <property type="project" value="InterPro"/>
</dbReference>
<dbReference type="Pfam" id="PF00239">
    <property type="entry name" value="Resolvase"/>
    <property type="match status" value="1"/>
</dbReference>
<dbReference type="InterPro" id="IPR036162">
    <property type="entry name" value="Resolvase-like_N_sf"/>
</dbReference>
<dbReference type="SUPFAM" id="SSF53041">
    <property type="entry name" value="Resolvase-like"/>
    <property type="match status" value="1"/>
</dbReference>
<evidence type="ECO:0000313" key="2">
    <source>
        <dbReference type="EMBL" id="KKQ73702.1"/>
    </source>
</evidence>
<dbReference type="PANTHER" id="PTHR30461:SF23">
    <property type="entry name" value="DNA RECOMBINASE-RELATED"/>
    <property type="match status" value="1"/>
</dbReference>
<dbReference type="InterPro" id="IPR006119">
    <property type="entry name" value="Resolv_N"/>
</dbReference>
<reference evidence="2 3" key="1">
    <citation type="journal article" date="2015" name="Nature">
        <title>rRNA introns, odd ribosomes, and small enigmatic genomes across a large radiation of phyla.</title>
        <authorList>
            <person name="Brown C.T."/>
            <person name="Hug L.A."/>
            <person name="Thomas B.C."/>
            <person name="Sharon I."/>
            <person name="Castelle C.J."/>
            <person name="Singh A."/>
            <person name="Wilkins M.J."/>
            <person name="Williams K.H."/>
            <person name="Banfield J.F."/>
        </authorList>
    </citation>
    <scope>NUCLEOTIDE SEQUENCE [LARGE SCALE GENOMIC DNA]</scope>
</reference>
<dbReference type="GO" id="GO:0000150">
    <property type="term" value="F:DNA strand exchange activity"/>
    <property type="evidence" value="ECO:0007669"/>
    <property type="project" value="InterPro"/>
</dbReference>
<dbReference type="SMART" id="SM00857">
    <property type="entry name" value="Resolvase"/>
    <property type="match status" value="1"/>
</dbReference>
<dbReference type="EMBL" id="LBUZ01000055">
    <property type="protein sequence ID" value="KKQ73702.1"/>
    <property type="molecule type" value="Genomic_DNA"/>
</dbReference>
<dbReference type="Gene3D" id="3.40.50.1390">
    <property type="entry name" value="Resolvase, N-terminal catalytic domain"/>
    <property type="match status" value="1"/>
</dbReference>
<evidence type="ECO:0000313" key="3">
    <source>
        <dbReference type="Proteomes" id="UP000034181"/>
    </source>
</evidence>